<dbReference type="Proteomes" id="UP000030760">
    <property type="component" value="Unassembled WGS sequence"/>
</dbReference>
<name>M3DD68_9ACTN</name>
<accession>M3DD68</accession>
<organism evidence="2 3">
    <name type="scientific">Streptomyces bottropensis ATCC 25435</name>
    <dbReference type="NCBI Taxonomy" id="1054862"/>
    <lineage>
        <taxon>Bacteria</taxon>
        <taxon>Bacillati</taxon>
        <taxon>Actinomycetota</taxon>
        <taxon>Actinomycetes</taxon>
        <taxon>Kitasatosporales</taxon>
        <taxon>Streptomycetaceae</taxon>
        <taxon>Streptomyces</taxon>
    </lineage>
</organism>
<protein>
    <submittedName>
        <fullName evidence="2">Uncharacterized protein</fullName>
    </submittedName>
</protein>
<evidence type="ECO:0000256" key="1">
    <source>
        <dbReference type="SAM" id="MobiDB-lite"/>
    </source>
</evidence>
<feature type="region of interest" description="Disordered" evidence="1">
    <location>
        <begin position="1"/>
        <end position="60"/>
    </location>
</feature>
<dbReference type="EMBL" id="KB405078">
    <property type="protein sequence ID" value="EMF54372.1"/>
    <property type="molecule type" value="Genomic_DNA"/>
</dbReference>
<reference evidence="3" key="1">
    <citation type="journal article" date="2013" name="Genome Announc.">
        <title>Draft Genome Sequence of Streptomyces bottropensis ATCC 25435, a Bottromycin-Producing Actinomycete.</title>
        <authorList>
            <person name="Zhang H."/>
            <person name="Zhou W."/>
            <person name="Zhuang Y."/>
            <person name="Liang X."/>
            <person name="Liu T."/>
        </authorList>
    </citation>
    <scope>NUCLEOTIDE SEQUENCE [LARGE SCALE GENOMIC DNA]</scope>
    <source>
        <strain evidence="3">ATCC 25435</strain>
    </source>
</reference>
<feature type="compositionally biased region" description="Basic and acidic residues" evidence="1">
    <location>
        <begin position="14"/>
        <end position="30"/>
    </location>
</feature>
<evidence type="ECO:0000313" key="3">
    <source>
        <dbReference type="Proteomes" id="UP000030760"/>
    </source>
</evidence>
<gene>
    <name evidence="2" type="ORF">SBD_4041</name>
</gene>
<sequence>MSRPNPGTALSRLLNDDDLRRNGVRAEARLLGRPRGPGQDAPHGPGTSPHGPGNTTAPGP</sequence>
<feature type="compositionally biased region" description="Low complexity" evidence="1">
    <location>
        <begin position="42"/>
        <end position="60"/>
    </location>
</feature>
<proteinExistence type="predicted"/>
<evidence type="ECO:0000313" key="2">
    <source>
        <dbReference type="EMBL" id="EMF54372.1"/>
    </source>
</evidence>
<dbReference type="AlphaFoldDB" id="M3DD68"/>